<comment type="caution">
    <text evidence="3">The sequence shown here is derived from an EMBL/GenBank/DDBJ whole genome shotgun (WGS) entry which is preliminary data.</text>
</comment>
<keyword evidence="1" id="KW-0732">Signal</keyword>
<accession>A0ABT3IJJ2</accession>
<evidence type="ECO:0000259" key="2">
    <source>
        <dbReference type="PROSITE" id="PS50093"/>
    </source>
</evidence>
<dbReference type="EMBL" id="JAPDNS010000001">
    <property type="protein sequence ID" value="MCW3484086.1"/>
    <property type="molecule type" value="Genomic_DNA"/>
</dbReference>
<evidence type="ECO:0000256" key="1">
    <source>
        <dbReference type="SAM" id="SignalP"/>
    </source>
</evidence>
<dbReference type="InterPro" id="IPR035986">
    <property type="entry name" value="PKD_dom_sf"/>
</dbReference>
<gene>
    <name evidence="3" type="ORF">OL497_09290</name>
</gene>
<dbReference type="Pfam" id="PF18911">
    <property type="entry name" value="PKD_4"/>
    <property type="match status" value="1"/>
</dbReference>
<dbReference type="SUPFAM" id="SSF49299">
    <property type="entry name" value="PKD domain"/>
    <property type="match status" value="2"/>
</dbReference>
<dbReference type="Gene3D" id="2.60.40.10">
    <property type="entry name" value="Immunoglobulins"/>
    <property type="match status" value="2"/>
</dbReference>
<protein>
    <submittedName>
        <fullName evidence="3">Gliding motility-associated C-terminal domain-containing protein</fullName>
    </submittedName>
</protein>
<feature type="chain" id="PRO_5045524912" evidence="1">
    <location>
        <begin position="25"/>
        <end position="900"/>
    </location>
</feature>
<organism evidence="3 4">
    <name type="scientific">Chitinophaga nivalis</name>
    <dbReference type="NCBI Taxonomy" id="2991709"/>
    <lineage>
        <taxon>Bacteria</taxon>
        <taxon>Pseudomonadati</taxon>
        <taxon>Bacteroidota</taxon>
        <taxon>Chitinophagia</taxon>
        <taxon>Chitinophagales</taxon>
        <taxon>Chitinophagaceae</taxon>
        <taxon>Chitinophaga</taxon>
    </lineage>
</organism>
<dbReference type="NCBIfam" id="TIGR04131">
    <property type="entry name" value="Bac_Flav_CTERM"/>
    <property type="match status" value="1"/>
</dbReference>
<keyword evidence="4" id="KW-1185">Reference proteome</keyword>
<dbReference type="Proteomes" id="UP001207742">
    <property type="component" value="Unassembled WGS sequence"/>
</dbReference>
<feature type="signal peptide" evidence="1">
    <location>
        <begin position="1"/>
        <end position="24"/>
    </location>
</feature>
<evidence type="ECO:0000313" key="3">
    <source>
        <dbReference type="EMBL" id="MCW3484086.1"/>
    </source>
</evidence>
<reference evidence="3 4" key="1">
    <citation type="submission" date="2022-10" db="EMBL/GenBank/DDBJ databases">
        <title>Chitinophaga nivalis PC15 sp. nov., isolated from Pyeongchang county, South Korea.</title>
        <authorList>
            <person name="Trinh H.N."/>
        </authorList>
    </citation>
    <scope>NUCLEOTIDE SEQUENCE [LARGE SCALE GENOMIC DNA]</scope>
    <source>
        <strain evidence="3 4">PC14</strain>
    </source>
</reference>
<name>A0ABT3IJJ2_9BACT</name>
<dbReference type="InterPro" id="IPR026341">
    <property type="entry name" value="T9SS_type_B"/>
</dbReference>
<sequence length="900" mass="97063">MQTLSRLKNILCCLFILLATGVQAQDCTTIGQNPATAFPVCGTKTFTQQSVPQCGNKTIPGPPCNTPGGGTHTDKNPFWYKFTCYTTGTLGFVITPHQGDDDYDWQLFDITGHQPNDVYTNAQLYVSMNWSGDGGVTGASSAGTYLDVCSGPGQPLFSSMATLQQGHQYLLLISHFSNNQIGYDLSFTGGTASITDPNIPHLQQAAYNCGPYTIGIKLNKKIQCSSISANGSEFTLQPAAANILSARGVGCNNGFDTDSLLLQLDKALPIGSYRVTSRNGADGNTFLDACGNTLPIGENMPVTVLPSQPVPMGKISPVPCAPDQLILTFPAPIRCAAVAADGSDFLLTGPSPVRIKGALTNCNADGLTDTVTLLLDRRIIRDGTYTVTLVRGSDGNTVENECHLASPPGGKATFYIDPQPYVPLGKVSPPPCAPDQLTLSFQPAIRCSSVATNGSDFLITGPATVVITGATTTCDANGLTDKITLQLKDRILQAGNYQVKLATGTDGNTVQSECWQETPAGAVQPFTIDPQPQIQLRQIAAVGCAPTTVKIGMSIPVRCASIAADGSDFTISGPTTVRVIGATGDCNSQQLTDSISLQLADKIYLAGTYTVHLAAGRDGNTLQSECWQPATAGLQSIFRTADTVNANFDYTFERNCRITTFHFTHNGQHAVNTWNWQFDDGETATVQNPEKKYYDFGLKQARLTVSNGVCSHTLTKDIELKSAVQALFDVSPGPYCPMDVVTPVNKSTGTIISWKWDYGNGATSTGPLPLQMLYFPTRKEEDYRIRLIVENDAHCLDTAIRTIQAVNNCYIDVPTAFSPNNDGNNDYFYPLNAYKAVELHFAVYNRYGQLVFETTDWRRKWDGTIGGNPAGIGTYVWMLRYTEKESGKHVFRKGTTVLLR</sequence>
<dbReference type="InterPro" id="IPR013783">
    <property type="entry name" value="Ig-like_fold"/>
</dbReference>
<dbReference type="InterPro" id="IPR000601">
    <property type="entry name" value="PKD_dom"/>
</dbReference>
<dbReference type="Pfam" id="PF13585">
    <property type="entry name" value="CHU_C"/>
    <property type="match status" value="1"/>
</dbReference>
<dbReference type="RefSeq" id="WP_264729605.1">
    <property type="nucleotide sequence ID" value="NZ_JAPDNR010000001.1"/>
</dbReference>
<evidence type="ECO:0000313" key="4">
    <source>
        <dbReference type="Proteomes" id="UP001207742"/>
    </source>
</evidence>
<dbReference type="PROSITE" id="PS50093">
    <property type="entry name" value="PKD"/>
    <property type="match status" value="1"/>
</dbReference>
<proteinExistence type="predicted"/>
<feature type="domain" description="PKD" evidence="2">
    <location>
        <begin position="660"/>
        <end position="727"/>
    </location>
</feature>